<feature type="repeat" description="WD" evidence="8">
    <location>
        <begin position="672"/>
        <end position="712"/>
    </location>
</feature>
<feature type="transmembrane region" description="Helical" evidence="10">
    <location>
        <begin position="157"/>
        <end position="175"/>
    </location>
</feature>
<evidence type="ECO:0000256" key="6">
    <source>
        <dbReference type="ARBA" id="ARBA00023136"/>
    </source>
</evidence>
<dbReference type="SMART" id="SM00320">
    <property type="entry name" value="WD40"/>
    <property type="match status" value="3"/>
</dbReference>
<dbReference type="PROSITE" id="PS50082">
    <property type="entry name" value="WD_REPEATS_2"/>
    <property type="match status" value="1"/>
</dbReference>
<feature type="transmembrane region" description="Helical" evidence="10">
    <location>
        <begin position="50"/>
        <end position="74"/>
    </location>
</feature>
<keyword evidence="12" id="KW-1185">Reference proteome</keyword>
<evidence type="ECO:0000256" key="7">
    <source>
        <dbReference type="HAMAP-Rule" id="MF_03056"/>
    </source>
</evidence>
<feature type="transmembrane region" description="Helical" evidence="10">
    <location>
        <begin position="118"/>
        <end position="137"/>
    </location>
</feature>
<keyword evidence="7" id="KW-0539">Nucleus</keyword>
<dbReference type="Pfam" id="PF13000">
    <property type="entry name" value="Acatn"/>
    <property type="match status" value="2"/>
</dbReference>
<comment type="function">
    <text evidence="7">Required for the formation of N(7)-methylguanine at position 46 (m7G46) in tRNA. In the complex, it is required to stabilize and induce conformational changes of the catalytic subunit.</text>
</comment>
<dbReference type="STRING" id="10195.A0A3M7RIP8"/>
<comment type="subcellular location">
    <subcellularLocation>
        <location evidence="1">Membrane</location>
        <topology evidence="1">Multi-pass membrane protein</topology>
    </subcellularLocation>
    <subcellularLocation>
        <location evidence="7">Nucleus</location>
    </subcellularLocation>
</comment>
<dbReference type="SUPFAM" id="SSF50978">
    <property type="entry name" value="WD40 repeat-like"/>
    <property type="match status" value="1"/>
</dbReference>
<feature type="compositionally biased region" description="Polar residues" evidence="9">
    <location>
        <begin position="876"/>
        <end position="891"/>
    </location>
</feature>
<dbReference type="InterPro" id="IPR004752">
    <property type="entry name" value="AmpG_permease/AT-1"/>
</dbReference>
<dbReference type="InterPro" id="IPR028884">
    <property type="entry name" value="Trm82"/>
</dbReference>
<dbReference type="Gene3D" id="2.130.10.10">
    <property type="entry name" value="YVTN repeat-like/Quinoprotein amine dehydrogenase"/>
    <property type="match status" value="1"/>
</dbReference>
<evidence type="ECO:0000256" key="5">
    <source>
        <dbReference type="ARBA" id="ARBA00022989"/>
    </source>
</evidence>
<evidence type="ECO:0000256" key="8">
    <source>
        <dbReference type="PROSITE-ProRule" id="PRU00221"/>
    </source>
</evidence>
<dbReference type="HAMAP" id="MF_03056">
    <property type="entry name" value="TRM82"/>
    <property type="match status" value="1"/>
</dbReference>
<dbReference type="SUPFAM" id="SSF103473">
    <property type="entry name" value="MFS general substrate transporter"/>
    <property type="match status" value="1"/>
</dbReference>
<evidence type="ECO:0000313" key="11">
    <source>
        <dbReference type="EMBL" id="RNA23260.1"/>
    </source>
</evidence>
<accession>A0A3M7RIP8</accession>
<dbReference type="EMBL" id="REGN01003317">
    <property type="protein sequence ID" value="RNA23260.1"/>
    <property type="molecule type" value="Genomic_DNA"/>
</dbReference>
<reference evidence="11 12" key="1">
    <citation type="journal article" date="2018" name="Sci. Rep.">
        <title>Genomic signatures of local adaptation to the degree of environmental predictability in rotifers.</title>
        <authorList>
            <person name="Franch-Gras L."/>
            <person name="Hahn C."/>
            <person name="Garcia-Roger E.M."/>
            <person name="Carmona M.J."/>
            <person name="Serra M."/>
            <person name="Gomez A."/>
        </authorList>
    </citation>
    <scope>NUCLEOTIDE SEQUENCE [LARGE SCALE GENOMIC DNA]</scope>
    <source>
        <strain evidence="11">HYR1</strain>
    </source>
</reference>
<dbReference type="InterPro" id="IPR036322">
    <property type="entry name" value="WD40_repeat_dom_sf"/>
</dbReference>
<dbReference type="GO" id="GO:0106004">
    <property type="term" value="P:tRNA (guanine-N7)-methylation"/>
    <property type="evidence" value="ECO:0007669"/>
    <property type="project" value="UniProtKB-UniRule"/>
</dbReference>
<dbReference type="InterPro" id="IPR019775">
    <property type="entry name" value="WD40_repeat_CS"/>
</dbReference>
<keyword evidence="6 10" id="KW-0472">Membrane</keyword>
<evidence type="ECO:0000256" key="3">
    <source>
        <dbReference type="ARBA" id="ARBA00022692"/>
    </source>
</evidence>
<dbReference type="GO" id="GO:0008521">
    <property type="term" value="F:acetyl-CoA transmembrane transporter activity"/>
    <property type="evidence" value="ECO:0007669"/>
    <property type="project" value="InterPro"/>
</dbReference>
<keyword evidence="4 7" id="KW-0677">Repeat</keyword>
<evidence type="ECO:0000256" key="1">
    <source>
        <dbReference type="ARBA" id="ARBA00004141"/>
    </source>
</evidence>
<feature type="transmembrane region" description="Helical" evidence="10">
    <location>
        <begin position="86"/>
        <end position="109"/>
    </location>
</feature>
<feature type="region of interest" description="Disordered" evidence="9">
    <location>
        <begin position="868"/>
        <end position="891"/>
    </location>
</feature>
<keyword evidence="2 7" id="KW-0853">WD repeat</keyword>
<dbReference type="PANTHER" id="PTHR12778">
    <property type="entry name" value="SOLUTE CARRIER FAMILY 33 ACETYL-COA TRANSPORTER -RELATED"/>
    <property type="match status" value="1"/>
</dbReference>
<keyword evidence="7" id="KW-0819">tRNA processing</keyword>
<evidence type="ECO:0000313" key="12">
    <source>
        <dbReference type="Proteomes" id="UP000276133"/>
    </source>
</evidence>
<dbReference type="PROSITE" id="PS00678">
    <property type="entry name" value="WD_REPEATS_1"/>
    <property type="match status" value="1"/>
</dbReference>
<dbReference type="InterPro" id="IPR015943">
    <property type="entry name" value="WD40/YVTN_repeat-like_dom_sf"/>
</dbReference>
<dbReference type="OrthoDB" id="6415790at2759"/>
<sequence>MKRLEKTIPEDDSIHLVQSTLEPLDHSDEESEHHEHTHKKQDLRKDYKNIALLMFLYFLQGIPLGLTGSLPFILSSRKVSYADQGTFSFAFWPFSLKLLWAPIVDSIYFKKMGRRKSWLIPIQYLIGAFMVLFSGYIKHLLEEKPAEFHTHHDIFGITAIFFVFTFLAATQDIAVDGWALTMLSKENVSWGSTCNTVGQTAGWFVGNVLFLTIESADFSNKYIRPFFGWENQPYGICPIDKFMYFFGIIFLVSTTLVLVFKKEEDTHTYNNSLESKLTVGQTYKLMWKILWLIPVKKMILILLTVKIGFAAESMAYLKMIENGVPKEKLGLLAVPLTPLQIILPLMLSRYTNGARPLDLFIKAIPFRLLMNIVGAVWIYFTPSFADANNDYPFYYYLLCLLINSIQSIFTYSMFVSQMAFFSRVSDKKIGGTYMTFLNTITNMGGNWPSTTALYLASFLTLKNCVLNSSADNSIKPNSTVLDSISQNVCSNEVEIEDCAGYGGVCVTKVDAFYVETIACTVIAVNYDTIHLLKIFDSEYSACKFKHSCEITSANFMPKKNIIAFTDLEKFFYLLDYKNNDQIITKKSFQKKAAKLLINKEESVVLLGDKTGDVYSLNLENLDNSEFDLIMGHLSMLTDMKLSHDEKFLVTSDRDEKIRISHYPNSYNIQGYLLAHKEFVIQFDFVDKLTLVSASGDSCLIVWDLESLRPIQKLELNSILGDMEIKGIDRFDYNSESQNLLVHVFKSTCLLHFKFEMDKKIFKFMQKFDLGYQIDHFISLSSNLYLMANLGDEKLILSIKKLEQNKLFDLEDNESIIREFCSKLNSEIKFEKPLELRNNMDKNYQSYFKTIVNNMDEYFQRKQERINATMGKRKHTISNSEADTAKSKQLVQ</sequence>
<evidence type="ECO:0000256" key="10">
    <source>
        <dbReference type="SAM" id="Phobius"/>
    </source>
</evidence>
<keyword evidence="3 10" id="KW-0812">Transmembrane</keyword>
<organism evidence="11 12">
    <name type="scientific">Brachionus plicatilis</name>
    <name type="common">Marine rotifer</name>
    <name type="synonym">Brachionus muelleri</name>
    <dbReference type="NCBI Taxonomy" id="10195"/>
    <lineage>
        <taxon>Eukaryota</taxon>
        <taxon>Metazoa</taxon>
        <taxon>Spiralia</taxon>
        <taxon>Gnathifera</taxon>
        <taxon>Rotifera</taxon>
        <taxon>Eurotatoria</taxon>
        <taxon>Monogononta</taxon>
        <taxon>Pseudotrocha</taxon>
        <taxon>Ploima</taxon>
        <taxon>Brachionidae</taxon>
        <taxon>Brachionus</taxon>
    </lineage>
</organism>
<dbReference type="GO" id="GO:0035348">
    <property type="term" value="P:acetyl-CoA transmembrane transport"/>
    <property type="evidence" value="ECO:0007669"/>
    <property type="project" value="InterPro"/>
</dbReference>
<evidence type="ECO:0000256" key="2">
    <source>
        <dbReference type="ARBA" id="ARBA00022574"/>
    </source>
</evidence>
<dbReference type="InterPro" id="IPR036259">
    <property type="entry name" value="MFS_trans_sf"/>
</dbReference>
<comment type="caution">
    <text evidence="11">The sequence shown here is derived from an EMBL/GenBank/DDBJ whole genome shotgun (WGS) entry which is preliminary data.</text>
</comment>
<proteinExistence type="inferred from homology"/>
<dbReference type="GO" id="GO:0005634">
    <property type="term" value="C:nucleus"/>
    <property type="evidence" value="ECO:0007669"/>
    <property type="project" value="UniProtKB-SubCell"/>
</dbReference>
<evidence type="ECO:0000256" key="9">
    <source>
        <dbReference type="SAM" id="MobiDB-lite"/>
    </source>
</evidence>
<evidence type="ECO:0000256" key="4">
    <source>
        <dbReference type="ARBA" id="ARBA00022737"/>
    </source>
</evidence>
<keyword evidence="5 10" id="KW-1133">Transmembrane helix</keyword>
<comment type="subunit">
    <text evidence="7">Forms a heterodimer with the catalytic subunit.</text>
</comment>
<dbReference type="Proteomes" id="UP000276133">
    <property type="component" value="Unassembled WGS sequence"/>
</dbReference>
<gene>
    <name evidence="11" type="ORF">BpHYR1_033059</name>
</gene>
<feature type="transmembrane region" description="Helical" evidence="10">
    <location>
        <begin position="298"/>
        <end position="317"/>
    </location>
</feature>
<dbReference type="GO" id="GO:0016020">
    <property type="term" value="C:membrane"/>
    <property type="evidence" value="ECO:0007669"/>
    <property type="project" value="UniProtKB-SubCell"/>
</dbReference>
<dbReference type="PANTHER" id="PTHR12778:SF9">
    <property type="entry name" value="ACETYL-COENZYME A TRANSPORTER 1"/>
    <property type="match status" value="1"/>
</dbReference>
<feature type="transmembrane region" description="Helical" evidence="10">
    <location>
        <begin position="242"/>
        <end position="260"/>
    </location>
</feature>
<dbReference type="InterPro" id="IPR024371">
    <property type="entry name" value="AcetylCoA_trans_1-like"/>
</dbReference>
<dbReference type="Gene3D" id="1.20.1250.20">
    <property type="entry name" value="MFS general substrate transporter like domains"/>
    <property type="match status" value="1"/>
</dbReference>
<feature type="transmembrane region" description="Helical" evidence="10">
    <location>
        <begin position="359"/>
        <end position="381"/>
    </location>
</feature>
<feature type="transmembrane region" description="Helical" evidence="10">
    <location>
        <begin position="329"/>
        <end position="347"/>
    </location>
</feature>
<dbReference type="InterPro" id="IPR001680">
    <property type="entry name" value="WD40_rpt"/>
</dbReference>
<comment type="similarity">
    <text evidence="7">Belongs to the WD repeat TRM82 family.</text>
</comment>
<feature type="transmembrane region" description="Helical" evidence="10">
    <location>
        <begin position="393"/>
        <end position="414"/>
    </location>
</feature>
<comment type="pathway">
    <text evidence="7">tRNA modification; N(7)-methylguanine-tRNA biosynthesis.</text>
</comment>
<dbReference type="AlphaFoldDB" id="A0A3M7RIP8"/>
<name>A0A3M7RIP8_BRAPC</name>
<protein>
    <recommendedName>
        <fullName evidence="7">tRNA (guanine-N(7)-)-methyltransferase non-catalytic subunit</fullName>
    </recommendedName>
    <alternativeName>
        <fullName evidence="7">WD repeat-containing protein 4 homolog</fullName>
    </alternativeName>
</protein>
<dbReference type="UniPathway" id="UPA00989"/>